<dbReference type="FunCoup" id="A0A1S3JLR5">
    <property type="interactions" value="2514"/>
</dbReference>
<feature type="repeat" description="HEAT" evidence="4">
    <location>
        <begin position="1993"/>
        <end position="2030"/>
    </location>
</feature>
<dbReference type="SUPFAM" id="SSF48371">
    <property type="entry name" value="ARM repeat"/>
    <property type="match status" value="6"/>
</dbReference>
<dbReference type="GO" id="GO:0006417">
    <property type="term" value="P:regulation of translation"/>
    <property type="evidence" value="ECO:0007669"/>
    <property type="project" value="TreeGrafter"/>
</dbReference>
<feature type="domain" description="TOG" evidence="5">
    <location>
        <begin position="1794"/>
        <end position="2058"/>
    </location>
</feature>
<dbReference type="KEGG" id="lak:106174333"/>
<evidence type="ECO:0000256" key="4">
    <source>
        <dbReference type="PROSITE-ProRule" id="PRU00103"/>
    </source>
</evidence>
<dbReference type="Pfam" id="PF24984">
    <property type="entry name" value="HEAT_EF3_GNC1"/>
    <property type="match status" value="1"/>
</dbReference>
<dbReference type="InterPro" id="IPR016024">
    <property type="entry name" value="ARM-type_fold"/>
</dbReference>
<keyword evidence="7" id="KW-0808">Transferase</keyword>
<dbReference type="FunFam" id="1.25.10.10:FF:000162">
    <property type="entry name" value="GCN1, eIF2 alpha kinase activator homolog"/>
    <property type="match status" value="1"/>
</dbReference>
<evidence type="ECO:0000313" key="7">
    <source>
        <dbReference type="RefSeq" id="XP_013411317.1"/>
    </source>
</evidence>
<dbReference type="InterPro" id="IPR021133">
    <property type="entry name" value="HEAT_type_2"/>
</dbReference>
<dbReference type="InterPro" id="IPR000357">
    <property type="entry name" value="HEAT"/>
</dbReference>
<evidence type="ECO:0000256" key="2">
    <source>
        <dbReference type="ARBA" id="ARBA00022553"/>
    </source>
</evidence>
<dbReference type="GO" id="GO:0016301">
    <property type="term" value="F:kinase activity"/>
    <property type="evidence" value="ECO:0007669"/>
    <property type="project" value="UniProtKB-KW"/>
</dbReference>
<dbReference type="InterPro" id="IPR034085">
    <property type="entry name" value="TOG"/>
</dbReference>
<keyword evidence="6" id="KW-1185">Reference proteome</keyword>
<dbReference type="FunFam" id="1.25.10.10:FF:000090">
    <property type="entry name" value="eIF-2-alpha kinase activator GCN1"/>
    <property type="match status" value="1"/>
</dbReference>
<feature type="repeat" description="HEAT" evidence="4">
    <location>
        <begin position="1645"/>
        <end position="1683"/>
    </location>
</feature>
<evidence type="ECO:0000313" key="6">
    <source>
        <dbReference type="Proteomes" id="UP000085678"/>
    </source>
</evidence>
<dbReference type="GeneID" id="106174333"/>
<dbReference type="SMART" id="SM01349">
    <property type="entry name" value="TOG"/>
    <property type="match status" value="2"/>
</dbReference>
<evidence type="ECO:0000259" key="5">
    <source>
        <dbReference type="SMART" id="SM01349"/>
    </source>
</evidence>
<proteinExistence type="inferred from homology"/>
<comment type="similarity">
    <text evidence="1">Belongs to the GCN1 family.</text>
</comment>
<dbReference type="FunFam" id="1.25.10.10:FF:000096">
    <property type="entry name" value="eIF-2-alpha kinase activator gcn1"/>
    <property type="match status" value="1"/>
</dbReference>
<dbReference type="InParanoid" id="A0A1S3JLR5"/>
<feature type="repeat" description="HEAT" evidence="4">
    <location>
        <begin position="1526"/>
        <end position="1563"/>
    </location>
</feature>
<gene>
    <name evidence="7" type="primary">LOC106174333</name>
</gene>
<name>A0A1S3JLR5_LINAN</name>
<dbReference type="OrthoDB" id="5148094at2759"/>
<dbReference type="InterPro" id="IPR057546">
    <property type="entry name" value="HEAT_GCN1"/>
</dbReference>
<dbReference type="GO" id="GO:0005829">
    <property type="term" value="C:cytosol"/>
    <property type="evidence" value="ECO:0007669"/>
    <property type="project" value="TreeGrafter"/>
</dbReference>
<dbReference type="Pfam" id="PF24987">
    <property type="entry name" value="HEAT_EF3_N"/>
    <property type="match status" value="2"/>
</dbReference>
<dbReference type="STRING" id="7574.A0A1S3JLR5"/>
<dbReference type="Pfam" id="PF24993">
    <property type="entry name" value="GNC1_N"/>
    <property type="match status" value="1"/>
</dbReference>
<dbReference type="Proteomes" id="UP000085678">
    <property type="component" value="Unplaced"/>
</dbReference>
<evidence type="ECO:0000256" key="3">
    <source>
        <dbReference type="ARBA" id="ARBA00022737"/>
    </source>
</evidence>
<dbReference type="RefSeq" id="XP_013411317.1">
    <property type="nucleotide sequence ID" value="XM_013555863.1"/>
</dbReference>
<keyword evidence="3" id="KW-0677">Repeat</keyword>
<dbReference type="GO" id="GO:0019887">
    <property type="term" value="F:protein kinase regulator activity"/>
    <property type="evidence" value="ECO:0007669"/>
    <property type="project" value="TreeGrafter"/>
</dbReference>
<sequence length="2654" mass="291846">MADVKVGDVLKEFSKSINTSKVNERRKIFAAVTTCVSRPEFTEAAVKGVIKLLTFTLLRYHDAKSRHVVKELLRALAEKYPEATAKQLYSALKDEAQAQLKNKDSSHHMATVSLVCLTWITIAIRYGLKTKVASAENEFKNLVNLQIAFIYGAWASKKSMREAAYKRMKVIWQEVPDSAIAYADFLTASEPDNYKFCMVACLVRYWTKRKEMDTLTKYKGHFVEQYLKGVLGSRTKPAVHLLESCKEFLRHISHEDFKDKILPAVQKAMLRNPEIVLQAFSYMLGGVTLDLSSYAAEVAKPIATQLHSMQDETRAEAVEACKHLAKQCSDPGAVENVVKYLFAVFNGSEGKLTVAAQRISMLSGIGNMSDNSVSGTNSVQSLSGNVAELFIPVLQQEVHEGTLVHTLSELSKWCMKFSNQVPEKLIEWFKKGPGLKTSTSAVRNMYIRCMNAAFSGDTLIQGLPLLPFLLQTLEKASSQPTQTHLVTEAVSAACLLIRISLADVEVESKLGQFWTIILDSEKQLFLNEKFLSSASDDTLQSLVTLTERLILDHPQRVTDKISQAYYRALIYGLTHGTWQLRKHSKASARKLLSILGGAKIAVGLVQEFRKLLAEQKVEELKKYMENEELPSDSKSIPPRILYECLLTLCSVPGADTMEATLLAVEVLEDAHHPAIMLHRNNLWTEILGKLSLDAAQFVIANIDGLCKKIENDQVLTQGLLSAISTLTRLEPRVAVPRLVGHVLTLWSNPGLVTVTVQEYMIMNTPEGELYDKSVIQSAAQEKVTNIKRESKLYSYAEQMAEIELRKEIEAKNRAKGIIEEPKLTKKQQELKQAQLEKESQIRKSLKELDLQLEHACSIVSASIKGSPAGTRRYIPTLVEGMLPLFSSPLAAPRIAANFTELASAAFQGGKINLGLLIGHATLRLLAPSCELNKWWCIEDLKSQVTRAVDILYQIIVGDQKKGEFGKGHPFLGTTFAYCFHLLKKVLMNSYGDVVQLKALGIICEQAQVRSEDENSEEGPGLLPRTAMFETLIKVIGTHSGKVQHLASRATLDLAMAASGQEGCAMADQSEVNILLQGLQVSTLAVREVALQSLQAMVEVLPTPDVEREPGLELCRRIWVAKFDVDEGNQKMAERLWTEADLQLEEELCSLLPNDVIHSEAVIREAAADALAAALKEFPEQVPLVLEQLMDKYREKLYLAPPVLDSFGRVISEGPPDEWPARSGIALALSKLSPLLTEDQIEPLFSFFVPDGLGDRNGEVRQNMLVSAVAVINGHGKDNVDILLPVFQEFLAKAPDSAGYDAVRQSVVILMGSLAKHLDKDDPQVKPIVAKLIEALSTPSQQVQEAVANCLPPLVPAIKQDAPELVHKLLQLLLESDNYGERKGAAYGLAGLVKGLGILALKQLDIMTTLTDAVQNKKSPRHREGALFAFEMLCTMLGRLFEPYVVHILPHLLLCFGDGNQFVREAADDTAKAVMTKLSAHGVKLVLPSLLAALEEDSWRTKTGSVELLGAMSHCAPKQLSACLPQIVPKLVEVLTDSHHKVQKAGAQALKEIGSVIRNPEIQEIVPILMDALQDPNKKTTTCLQTLLETKFVHFIDSPSLALIMPVVQRSFQDRSTETRKMAAQIIGNMYSLTDQKDLAPYLPNVIPGLKQSLLDPVPEVRSVSAKALGAMVKGMGESSFEDLLPWLMQMMTSEASSVDRSGAAQGLSEVVGGLGIERLHKLMPDVIETAERPDIAPHVRDGYIMLYIYLPGVFGDDFLGYVGPLIPSILKALADESEFLRDTALKAGQRIVAMYADTAIELLLPELEKGLFDDNWRIRYSSVQLLGDLLYKLSGVSGKMSTESAGEDDNFGTEVSQQAINKVLGLERRNRVLAGLYMGRSDTALMVRQAALHVWKVIVSNTPKTLREILSTLFTLLLGCLASTSYDKRQVAARTLGDIVRKLGERVLPEIIPILEHGLESDQSDQRQGVCIGLSEIMSSTSKEHVAVFADSLIPTVRKALCDPLPEVRQAAAKTFDTLHNNIGSRALDDILPDLLKKLDDEMLSEYALDGLTQVMAVKSRVVLPYLVPQLTSSPVNTRALSFLSSVAGEALVKHLHKILPALLSSLSSKLGTEEEQQELEYCQVVVLSVTDDNGVRITLDELIQAFGNSEPGIRCAAVTILEAFCSKTKADYSEYVPQLLRGVIGLFTNTDEKVLNAAWACLNSVTKKLDPTECLQHIGNVRQAVKYAVADNKQEELPGFCLLKKGITPVLPIFREGILNGPMELKEQAAVGLGEVIQRTSAEALKPSVVNITGPLIRILGDRFAWNIKVAVLDTLGLLLGKCGPMLKPFLPQLQTTFVKALQDPNRNVRLRAAAALSKMIVIHVKVDPLFTDLHTGIKNAAETGIRDTMMQALRGCIAGAGKKMNEANKKQILVTLLNSITSPEDSTRMSAAGCLGALCGCLDDEELKGVLDQHLLDAESGLDWLVRHGRSVALSIAVKEAADRVKQDTSVVPIILKNIGADRIPITLSGLRAAGYYLEHQIKSGEPLNEELVAAVLKGMKHESNDVKQLTAQILRHLSKCRGTPFDMSQLKVWVPVVVMGTKEKNTGVRADCEYTLVSLLWMRQGEDVVRAVLAALDAGMKDSLTEVINKSLRKVATQSEPVDDLDDTMLK</sequence>
<reference evidence="7" key="1">
    <citation type="submission" date="2025-08" db="UniProtKB">
        <authorList>
            <consortium name="RefSeq"/>
        </authorList>
    </citation>
    <scope>IDENTIFICATION</scope>
    <source>
        <tissue evidence="7">Gonads</tissue>
    </source>
</reference>
<dbReference type="InterPro" id="IPR011989">
    <property type="entry name" value="ARM-like"/>
</dbReference>
<feature type="repeat" description="HEAT" evidence="4">
    <location>
        <begin position="1603"/>
        <end position="1641"/>
    </location>
</feature>
<dbReference type="InterPro" id="IPR056810">
    <property type="entry name" value="GNC1-like_N"/>
</dbReference>
<dbReference type="PROSITE" id="PS50077">
    <property type="entry name" value="HEAT_REPEAT"/>
    <property type="match status" value="4"/>
</dbReference>
<evidence type="ECO:0000256" key="1">
    <source>
        <dbReference type="ARBA" id="ARBA00007366"/>
    </source>
</evidence>
<protein>
    <submittedName>
        <fullName evidence="7">EIF-2-alpha kinase activator GCN1</fullName>
    </submittedName>
</protein>
<feature type="domain" description="TOG" evidence="5">
    <location>
        <begin position="1349"/>
        <end position="1585"/>
    </location>
</feature>
<dbReference type="Gene3D" id="1.25.10.10">
    <property type="entry name" value="Leucine-rich Repeat Variant"/>
    <property type="match status" value="8"/>
</dbReference>
<dbReference type="Pfam" id="PF02985">
    <property type="entry name" value="HEAT"/>
    <property type="match status" value="1"/>
</dbReference>
<organism evidence="6 7">
    <name type="scientific">Lingula anatina</name>
    <name type="common">Brachiopod</name>
    <name type="synonym">Lingula unguis</name>
    <dbReference type="NCBI Taxonomy" id="7574"/>
    <lineage>
        <taxon>Eukaryota</taxon>
        <taxon>Metazoa</taxon>
        <taxon>Spiralia</taxon>
        <taxon>Lophotrochozoa</taxon>
        <taxon>Brachiopoda</taxon>
        <taxon>Linguliformea</taxon>
        <taxon>Lingulata</taxon>
        <taxon>Lingulida</taxon>
        <taxon>Linguloidea</taxon>
        <taxon>Lingulidae</taxon>
        <taxon>Lingula</taxon>
    </lineage>
</organism>
<dbReference type="PANTHER" id="PTHR23346:SF7">
    <property type="entry name" value="STALLED RIBOSOME SENSOR GCN1"/>
    <property type="match status" value="1"/>
</dbReference>
<dbReference type="GO" id="GO:0034198">
    <property type="term" value="P:cellular response to amino acid starvation"/>
    <property type="evidence" value="ECO:0007669"/>
    <property type="project" value="TreeGrafter"/>
</dbReference>
<keyword evidence="2" id="KW-0597">Phosphoprotein</keyword>
<dbReference type="Pfam" id="PF23271">
    <property type="entry name" value="HEAT_GCN1"/>
    <property type="match status" value="1"/>
</dbReference>
<keyword evidence="7" id="KW-0418">Kinase</keyword>
<accession>A0A1S3JLR5</accession>
<dbReference type="PANTHER" id="PTHR23346">
    <property type="entry name" value="TRANSLATIONAL ACTIVATOR GCN1-RELATED"/>
    <property type="match status" value="1"/>
</dbReference>
<dbReference type="Pfam" id="PF25801">
    <property type="entry name" value="HEAT_GCN1_C_2"/>
    <property type="match status" value="1"/>
</dbReference>